<dbReference type="Proteomes" id="UP000620075">
    <property type="component" value="Unassembled WGS sequence"/>
</dbReference>
<feature type="region of interest" description="Disordered" evidence="1">
    <location>
        <begin position="1"/>
        <end position="47"/>
    </location>
</feature>
<feature type="compositionally biased region" description="Low complexity" evidence="1">
    <location>
        <begin position="131"/>
        <end position="184"/>
    </location>
</feature>
<dbReference type="AlphaFoldDB" id="A0A934KIT8"/>
<name>A0A934KIT8_9BACT</name>
<sequence>MNEETSDLQERTANTAAGIVAETTKAASHPRRTARSSVRSLERIGAPSARQARRQAAQLVAGAANATTALVDGTIPSQIVLRGLGLVRSQARRRDLVGEAAYRTLELMHGGFANAVRSFARFEAASQPPVRTRVSRPTSTRTAAARTQRKTSTASNRAGARPTAAGTRQKGSTATSVRTATGRAASRRSS</sequence>
<evidence type="ECO:0000256" key="1">
    <source>
        <dbReference type="SAM" id="MobiDB-lite"/>
    </source>
</evidence>
<comment type="caution">
    <text evidence="2">The sequence shown here is derived from an EMBL/GenBank/DDBJ whole genome shotgun (WGS) entry which is preliminary data.</text>
</comment>
<gene>
    <name evidence="2" type="ORF">JF888_06685</name>
</gene>
<dbReference type="RefSeq" id="WP_338177913.1">
    <property type="nucleotide sequence ID" value="NZ_JAEKNQ010000025.1"/>
</dbReference>
<reference evidence="2 3" key="1">
    <citation type="submission" date="2020-10" db="EMBL/GenBank/DDBJ databases">
        <title>Ca. Dormibacterota MAGs.</title>
        <authorList>
            <person name="Montgomery K."/>
        </authorList>
    </citation>
    <scope>NUCLEOTIDE SEQUENCE [LARGE SCALE GENOMIC DNA]</scope>
    <source>
        <strain evidence="2">SC8811_S16_3</strain>
    </source>
</reference>
<proteinExistence type="predicted"/>
<accession>A0A934KIT8</accession>
<feature type="region of interest" description="Disordered" evidence="1">
    <location>
        <begin position="125"/>
        <end position="190"/>
    </location>
</feature>
<evidence type="ECO:0000313" key="2">
    <source>
        <dbReference type="EMBL" id="MBJ7602865.1"/>
    </source>
</evidence>
<dbReference type="EMBL" id="JAEKNQ010000025">
    <property type="protein sequence ID" value="MBJ7602865.1"/>
    <property type="molecule type" value="Genomic_DNA"/>
</dbReference>
<evidence type="ECO:0000313" key="3">
    <source>
        <dbReference type="Proteomes" id="UP000620075"/>
    </source>
</evidence>
<protein>
    <submittedName>
        <fullName evidence="2">Uncharacterized protein</fullName>
    </submittedName>
</protein>
<organism evidence="2 3">
    <name type="scientific">Candidatus Dormiibacter inghamiae</name>
    <dbReference type="NCBI Taxonomy" id="3127013"/>
    <lineage>
        <taxon>Bacteria</taxon>
        <taxon>Bacillati</taxon>
        <taxon>Candidatus Dormiibacterota</taxon>
        <taxon>Candidatus Dormibacteria</taxon>
        <taxon>Candidatus Dormibacterales</taxon>
        <taxon>Candidatus Dormibacteraceae</taxon>
        <taxon>Candidatus Dormiibacter</taxon>
    </lineage>
</organism>